<accession>A0A1I0R2D1</accession>
<reference evidence="2 3" key="1">
    <citation type="submission" date="2016-10" db="EMBL/GenBank/DDBJ databases">
        <authorList>
            <person name="de Groot N.N."/>
        </authorList>
    </citation>
    <scope>NUCLEOTIDE SEQUENCE [LARGE SCALE GENOMIC DNA]</scope>
    <source>
        <strain evidence="2 3">CGMCC 1.5337</strain>
    </source>
</reference>
<dbReference type="PANTHER" id="PTHR30337">
    <property type="entry name" value="COMPONENT OF ATP-DEPENDENT DSDNA EXONUCLEASE"/>
    <property type="match status" value="1"/>
</dbReference>
<evidence type="ECO:0000259" key="1">
    <source>
        <dbReference type="Pfam" id="PF00149"/>
    </source>
</evidence>
<dbReference type="PANTHER" id="PTHR30337:SF0">
    <property type="entry name" value="NUCLEASE SBCCD SUBUNIT D"/>
    <property type="match status" value="1"/>
</dbReference>
<sequence>MGNSGERTFWATIDRLSNQGNGVVEKDDGSNFIVGPVREEAVGKTVEVRMIGPNEAEPVDSDLRKDVYAERTKSTAQDLSVGDIVSGRILKRSAEGFPLLEKEGIRIEVPGAELNEEVKIRVEEISGSNSQWVTATGIPVNQDIATGDGHEGSVIGDVELYDELPTSSSGTVACPVSGCEYTGDPASVAGHVSGKRDSQHDWSQLGYAGANAYKRKISTTGHELQSQTSLLHLSDSHLGASLTKTGEYSSDSRCLTGFRRAIDISIEREVDAVLNTGDLFHNDRHGIPRSVKDAAQDQLTRLAERDIPFYSIDGDHERDGGREVLREFERHGLVTQLNETPQLVGQGLALYGRDFTPATGWESTSWLTNPPSTDRFGIAAIHQSIKPISNSDWPECTVDDVAATVGSHVHAIAAGHLHRTGIDWNEELPFVLGGTTEPQRARQASIKPVVGLFTQDGNSLRHQRVQLTL</sequence>
<gene>
    <name evidence="2" type="ORF">SAMN04487945_3045</name>
</gene>
<feature type="domain" description="Calcineurin-like phosphoesterase" evidence="1">
    <location>
        <begin position="230"/>
        <end position="419"/>
    </location>
</feature>
<dbReference type="InterPro" id="IPR004843">
    <property type="entry name" value="Calcineurin-like_PHP"/>
</dbReference>
<dbReference type="EMBL" id="FOJA01000002">
    <property type="protein sequence ID" value="SEW34609.1"/>
    <property type="molecule type" value="Genomic_DNA"/>
</dbReference>
<organism evidence="2 3">
    <name type="scientific">Halobacterium jilantaiense</name>
    <dbReference type="NCBI Taxonomy" id="355548"/>
    <lineage>
        <taxon>Archaea</taxon>
        <taxon>Methanobacteriati</taxon>
        <taxon>Methanobacteriota</taxon>
        <taxon>Stenosarchaea group</taxon>
        <taxon>Halobacteria</taxon>
        <taxon>Halobacteriales</taxon>
        <taxon>Halobacteriaceae</taxon>
        <taxon>Halobacterium</taxon>
    </lineage>
</organism>
<dbReference type="Gene3D" id="3.60.21.10">
    <property type="match status" value="1"/>
</dbReference>
<dbReference type="STRING" id="355548.SAMN04487945_3045"/>
<dbReference type="InterPro" id="IPR050535">
    <property type="entry name" value="DNA_Repair-Maintenance_Comp"/>
</dbReference>
<evidence type="ECO:0000313" key="3">
    <source>
        <dbReference type="Proteomes" id="UP000198518"/>
    </source>
</evidence>
<name>A0A1I0R2D1_9EURY</name>
<dbReference type="RefSeq" id="WP_089670459.1">
    <property type="nucleotide sequence ID" value="NZ_FOJA01000002.1"/>
</dbReference>
<dbReference type="Pfam" id="PF00149">
    <property type="entry name" value="Metallophos"/>
    <property type="match status" value="1"/>
</dbReference>
<dbReference type="SUPFAM" id="SSF56300">
    <property type="entry name" value="Metallo-dependent phosphatases"/>
    <property type="match status" value="1"/>
</dbReference>
<dbReference type="Proteomes" id="UP000198518">
    <property type="component" value="Unassembled WGS sequence"/>
</dbReference>
<keyword evidence="3" id="KW-1185">Reference proteome</keyword>
<evidence type="ECO:0000313" key="2">
    <source>
        <dbReference type="EMBL" id="SEW34609.1"/>
    </source>
</evidence>
<dbReference type="AlphaFoldDB" id="A0A1I0R2D1"/>
<dbReference type="GO" id="GO:0016787">
    <property type="term" value="F:hydrolase activity"/>
    <property type="evidence" value="ECO:0007669"/>
    <property type="project" value="InterPro"/>
</dbReference>
<dbReference type="InterPro" id="IPR029052">
    <property type="entry name" value="Metallo-depent_PP-like"/>
</dbReference>
<dbReference type="OrthoDB" id="247969at2157"/>
<protein>
    <submittedName>
        <fullName evidence="2">Calcineurin-like phosphoesterase superfamily domain-containing protein</fullName>
    </submittedName>
</protein>
<proteinExistence type="predicted"/>